<name>A0A6S4PAR6_9CAUD</name>
<proteinExistence type="predicted"/>
<dbReference type="Gene3D" id="3.30.1330.70">
    <property type="entry name" value="Holliday junction resolvase RusA"/>
    <property type="match status" value="1"/>
</dbReference>
<dbReference type="GO" id="GO:0000287">
    <property type="term" value="F:magnesium ion binding"/>
    <property type="evidence" value="ECO:0007669"/>
    <property type="project" value="InterPro"/>
</dbReference>
<protein>
    <submittedName>
        <fullName evidence="1">Holliday junction resolvase (Rus)</fullName>
    </submittedName>
</protein>
<evidence type="ECO:0000313" key="2">
    <source>
        <dbReference type="Proteomes" id="UP000504913"/>
    </source>
</evidence>
<dbReference type="EMBL" id="AP013546">
    <property type="protein sequence ID" value="BAQ94360.1"/>
    <property type="molecule type" value="Genomic_DNA"/>
</dbReference>
<dbReference type="InterPro" id="IPR008822">
    <property type="entry name" value="Endonuclease_RusA-like"/>
</dbReference>
<dbReference type="RefSeq" id="YP_009777616.1">
    <property type="nucleotide sequence ID" value="NC_047700.1"/>
</dbReference>
<accession>A0A6S4PAR6</accession>
<dbReference type="Pfam" id="PF05866">
    <property type="entry name" value="RusA"/>
    <property type="match status" value="1"/>
</dbReference>
<dbReference type="KEGG" id="vg:55412266"/>
<evidence type="ECO:0000313" key="1">
    <source>
        <dbReference type="EMBL" id="BAQ94360.1"/>
    </source>
</evidence>
<dbReference type="GO" id="GO:0006281">
    <property type="term" value="P:DNA repair"/>
    <property type="evidence" value="ECO:0007669"/>
    <property type="project" value="InterPro"/>
</dbReference>
<dbReference type="SUPFAM" id="SSF103084">
    <property type="entry name" value="Holliday junction resolvase RusA"/>
    <property type="match status" value="1"/>
</dbReference>
<sequence length="98" mass="11408">MGQVRPYMPKEYKAWMKDCRAQLAEQWVDEPLDYIHWMGVTFYGPRRGDIDNLLGGLLDAGNELVWADDRVSNIDNVHVRHVKASTKDARIIIKIIWP</sequence>
<dbReference type="GO" id="GO:0006310">
    <property type="term" value="P:DNA recombination"/>
    <property type="evidence" value="ECO:0007669"/>
    <property type="project" value="InterPro"/>
</dbReference>
<organism evidence="1 2">
    <name type="scientific">uncultured phage_MedDCM-OCT-S37-C6</name>
    <dbReference type="NCBI Taxonomy" id="2740804"/>
    <lineage>
        <taxon>Viruses</taxon>
        <taxon>Duplodnaviria</taxon>
        <taxon>Heunggongvirae</taxon>
        <taxon>Uroviricota</taxon>
        <taxon>Caudoviricetes</taxon>
        <taxon>Autographivirales</taxon>
        <taxon>Oinezvirus</taxon>
        <taxon>Oinezvirus S37C6</taxon>
    </lineage>
</organism>
<reference evidence="1 2" key="1">
    <citation type="journal article" date="2013" name="PLoS Genet.">
        <title>Expanding the Marine Virosphere Using Metagenomics.</title>
        <authorList>
            <person name="Mizuno C.M."/>
            <person name="Rodriguez-Valera F."/>
            <person name="Kimes N.E."/>
            <person name="Ghai R."/>
        </authorList>
    </citation>
    <scope>NUCLEOTIDE SEQUENCE [LARGE SCALE GENOMIC DNA]</scope>
    <source>
        <strain evidence="1">UvMED-CGR-C79-MedDCM-OCT-S37-C6</strain>
    </source>
</reference>
<dbReference type="InterPro" id="IPR036614">
    <property type="entry name" value="RusA-like_sf"/>
</dbReference>
<dbReference type="GeneID" id="55412266"/>
<keyword evidence="2" id="KW-1185">Reference proteome</keyword>
<dbReference type="Proteomes" id="UP000504913">
    <property type="component" value="Segment"/>
</dbReference>